<organism evidence="6 7">
    <name type="scientific">Acinetobacter tandoii</name>
    <dbReference type="NCBI Taxonomy" id="202954"/>
    <lineage>
        <taxon>Bacteria</taxon>
        <taxon>Pseudomonadati</taxon>
        <taxon>Pseudomonadota</taxon>
        <taxon>Gammaproteobacteria</taxon>
        <taxon>Moraxellales</taxon>
        <taxon>Moraxellaceae</taxon>
        <taxon>Acinetobacter</taxon>
    </lineage>
</organism>
<dbReference type="FunFam" id="3.40.50.300:FF:000032">
    <property type="entry name" value="Export ABC transporter ATP-binding protein"/>
    <property type="match status" value="1"/>
</dbReference>
<gene>
    <name evidence="6" type="ORF">F4W09_04310</name>
</gene>
<dbReference type="Proteomes" id="UP000325788">
    <property type="component" value="Unassembled WGS sequence"/>
</dbReference>
<dbReference type="InterPro" id="IPR017871">
    <property type="entry name" value="ABC_transporter-like_CS"/>
</dbReference>
<dbReference type="InterPro" id="IPR003593">
    <property type="entry name" value="AAA+_ATPase"/>
</dbReference>
<dbReference type="PANTHER" id="PTHR24220">
    <property type="entry name" value="IMPORT ATP-BINDING PROTEIN"/>
    <property type="match status" value="1"/>
</dbReference>
<dbReference type="PROSITE" id="PS50893">
    <property type="entry name" value="ABC_TRANSPORTER_2"/>
    <property type="match status" value="1"/>
</dbReference>
<dbReference type="InterPro" id="IPR015854">
    <property type="entry name" value="ABC_transpr_LolD-like"/>
</dbReference>
<evidence type="ECO:0000256" key="3">
    <source>
        <dbReference type="ARBA" id="ARBA00022840"/>
    </source>
</evidence>
<dbReference type="PANTHER" id="PTHR24220:SF659">
    <property type="entry name" value="TRANSPORTER, PUTATIVE-RELATED"/>
    <property type="match status" value="1"/>
</dbReference>
<dbReference type="InterPro" id="IPR003439">
    <property type="entry name" value="ABC_transporter-like_ATP-bd"/>
</dbReference>
<dbReference type="InterPro" id="IPR027417">
    <property type="entry name" value="P-loop_NTPase"/>
</dbReference>
<comment type="similarity">
    <text evidence="4">Belongs to the ABC transporter superfamily. Macrolide exporter (TC 3.A.1.122) family.</text>
</comment>
<dbReference type="RefSeq" id="WP_151504136.1">
    <property type="nucleotide sequence ID" value="NZ_VXLD01000002.1"/>
</dbReference>
<evidence type="ECO:0000256" key="2">
    <source>
        <dbReference type="ARBA" id="ARBA00022741"/>
    </source>
</evidence>
<reference evidence="6 7" key="1">
    <citation type="submission" date="2019-09" db="EMBL/GenBank/DDBJ databases">
        <title>Draft genome sequence of Acinetobacter tandoii W4-4-4 isolated from environmental water sample.</title>
        <authorList>
            <person name="Wee S.K."/>
            <person name="Yan B."/>
            <person name="Mustaffa S.B."/>
            <person name="Yap E.P.H."/>
        </authorList>
    </citation>
    <scope>NUCLEOTIDE SEQUENCE [LARGE SCALE GENOMIC DNA]</scope>
    <source>
        <strain evidence="6 7">W4-4-4</strain>
    </source>
</reference>
<feature type="domain" description="ABC transporter" evidence="5">
    <location>
        <begin position="9"/>
        <end position="241"/>
    </location>
</feature>
<evidence type="ECO:0000256" key="4">
    <source>
        <dbReference type="ARBA" id="ARBA00038388"/>
    </source>
</evidence>
<dbReference type="SMART" id="SM00382">
    <property type="entry name" value="AAA"/>
    <property type="match status" value="1"/>
</dbReference>
<dbReference type="GO" id="GO:0022857">
    <property type="term" value="F:transmembrane transporter activity"/>
    <property type="evidence" value="ECO:0007669"/>
    <property type="project" value="TreeGrafter"/>
</dbReference>
<keyword evidence="1" id="KW-0813">Transport</keyword>
<sequence length="241" mass="26026">MKSSQDVLIKCSGVTKEYGVGEAKVTALRGVNLDVYRGELLILAGPSGCGKTTLISIIGGILKRDAGTCTILGKDLENMTTAERAHFRGTSIGFVFQTFNLLPSLTAAENVAVPLLISGEERKFALQRARVILDQVGLSGREDALPSQLSGGQQQRVAIARALVHEPKIIICDEPTSSLDHATGHAMMEILRNVAQAPDRALVVVTHDTRIYEFADRIAHMDDGKIADISNQIEETKYNDA</sequence>
<dbReference type="GO" id="GO:0005886">
    <property type="term" value="C:plasma membrane"/>
    <property type="evidence" value="ECO:0007669"/>
    <property type="project" value="TreeGrafter"/>
</dbReference>
<keyword evidence="2" id="KW-0547">Nucleotide-binding</keyword>
<dbReference type="AlphaFoldDB" id="A0A5N4WMY2"/>
<accession>A0A5N4WMY2</accession>
<evidence type="ECO:0000259" key="5">
    <source>
        <dbReference type="PROSITE" id="PS50893"/>
    </source>
</evidence>
<dbReference type="GO" id="GO:1902495">
    <property type="term" value="C:transmembrane transporter complex"/>
    <property type="evidence" value="ECO:0007669"/>
    <property type="project" value="UniProtKB-ARBA"/>
</dbReference>
<evidence type="ECO:0000256" key="1">
    <source>
        <dbReference type="ARBA" id="ARBA00022448"/>
    </source>
</evidence>
<protein>
    <submittedName>
        <fullName evidence="6">ABC transporter ATP-binding protein</fullName>
    </submittedName>
</protein>
<comment type="caution">
    <text evidence="6">The sequence shown here is derived from an EMBL/GenBank/DDBJ whole genome shotgun (WGS) entry which is preliminary data.</text>
</comment>
<proteinExistence type="inferred from homology"/>
<evidence type="ECO:0000313" key="6">
    <source>
        <dbReference type="EMBL" id="KAB1857966.1"/>
    </source>
</evidence>
<keyword evidence="3 6" id="KW-0067">ATP-binding</keyword>
<dbReference type="InterPro" id="IPR017911">
    <property type="entry name" value="MacB-like_ATP-bd"/>
</dbReference>
<dbReference type="CDD" id="cd03255">
    <property type="entry name" value="ABC_MJ0796_LolCDE_FtsE"/>
    <property type="match status" value="1"/>
</dbReference>
<dbReference type="GO" id="GO:0016887">
    <property type="term" value="F:ATP hydrolysis activity"/>
    <property type="evidence" value="ECO:0007669"/>
    <property type="project" value="InterPro"/>
</dbReference>
<dbReference type="SUPFAM" id="SSF52540">
    <property type="entry name" value="P-loop containing nucleoside triphosphate hydrolases"/>
    <property type="match status" value="1"/>
</dbReference>
<dbReference type="PROSITE" id="PS00211">
    <property type="entry name" value="ABC_TRANSPORTER_1"/>
    <property type="match status" value="1"/>
</dbReference>
<evidence type="ECO:0000313" key="7">
    <source>
        <dbReference type="Proteomes" id="UP000325788"/>
    </source>
</evidence>
<dbReference type="Pfam" id="PF00005">
    <property type="entry name" value="ABC_tran"/>
    <property type="match status" value="1"/>
</dbReference>
<dbReference type="EMBL" id="VXLD01000002">
    <property type="protein sequence ID" value="KAB1857966.1"/>
    <property type="molecule type" value="Genomic_DNA"/>
</dbReference>
<dbReference type="GO" id="GO:0005524">
    <property type="term" value="F:ATP binding"/>
    <property type="evidence" value="ECO:0007669"/>
    <property type="project" value="UniProtKB-KW"/>
</dbReference>
<name>A0A5N4WMY2_9GAMM</name>
<dbReference type="Gene3D" id="3.40.50.300">
    <property type="entry name" value="P-loop containing nucleotide triphosphate hydrolases"/>
    <property type="match status" value="1"/>
</dbReference>